<accession>A0ABT2RY42</accession>
<name>A0ABT2RY42_9FIRM</name>
<reference evidence="1 2" key="1">
    <citation type="journal article" date="2021" name="ISME Commun">
        <title>Automated analysis of genomic sequences facilitates high-throughput and comprehensive description of bacteria.</title>
        <authorList>
            <person name="Hitch T.C.A."/>
        </authorList>
    </citation>
    <scope>NUCLEOTIDE SEQUENCE [LARGE SCALE GENOMIC DNA]</scope>
    <source>
        <strain evidence="1 2">Sanger_04</strain>
    </source>
</reference>
<organism evidence="1 2">
    <name type="scientific">Laedolimicola ammoniilytica</name>
    <dbReference type="NCBI Taxonomy" id="2981771"/>
    <lineage>
        <taxon>Bacteria</taxon>
        <taxon>Bacillati</taxon>
        <taxon>Bacillota</taxon>
        <taxon>Clostridia</taxon>
        <taxon>Lachnospirales</taxon>
        <taxon>Lachnospiraceae</taxon>
        <taxon>Laedolimicola</taxon>
    </lineage>
</organism>
<protein>
    <submittedName>
        <fullName evidence="1">HNHc nuclease</fullName>
    </submittedName>
</protein>
<evidence type="ECO:0000313" key="1">
    <source>
        <dbReference type="EMBL" id="MCU6697247.1"/>
    </source>
</evidence>
<keyword evidence="2" id="KW-1185">Reference proteome</keyword>
<dbReference type="Pfam" id="PF16784">
    <property type="entry name" value="HNHc_6"/>
    <property type="match status" value="1"/>
</dbReference>
<dbReference type="EMBL" id="JAOQKC010000012">
    <property type="protein sequence ID" value="MCU6697247.1"/>
    <property type="molecule type" value="Genomic_DNA"/>
</dbReference>
<dbReference type="RefSeq" id="WP_158363702.1">
    <property type="nucleotide sequence ID" value="NZ_JAOQKC010000012.1"/>
</dbReference>
<dbReference type="InterPro" id="IPR041242">
    <property type="entry name" value="HNHc_6"/>
</dbReference>
<evidence type="ECO:0000313" key="2">
    <source>
        <dbReference type="Proteomes" id="UP001652461"/>
    </source>
</evidence>
<sequence>MEIDISKARVVNGKTEFIAAADGTELWKLLQRKCSRRAELTVFDGRRISIDQRKKIYATLNDLAAWTGYLPEECKARMKYYYIERTGGELFSLSTCEMDTARSFLNVLLDFCLENGVPLRETGLDRTDDIYHYLCSCIRNRKCCICGAPADIHHVDAIGMGRDRRHYDDSGNEVIALCRKHHSIAHQKGNLEFFRMYHVYGIRRADVKEEEDTDETRGYTLLPDIRAGRLEEDACGVCEVGSSQDL</sequence>
<comment type="caution">
    <text evidence="1">The sequence shown here is derived from an EMBL/GenBank/DDBJ whole genome shotgun (WGS) entry which is preliminary data.</text>
</comment>
<proteinExistence type="predicted"/>
<gene>
    <name evidence="1" type="ORF">OCV63_10100</name>
</gene>
<dbReference type="Proteomes" id="UP001652461">
    <property type="component" value="Unassembled WGS sequence"/>
</dbReference>